<evidence type="ECO:0000313" key="8">
    <source>
        <dbReference type="EMBL" id="OVA20909.1"/>
    </source>
</evidence>
<keyword evidence="5 8" id="KW-0808">Transferase</keyword>
<dbReference type="NCBIfam" id="NF011071">
    <property type="entry name" value="PRK14501.1"/>
    <property type="match status" value="1"/>
</dbReference>
<dbReference type="STRING" id="56857.A0A200RDW3"/>
<dbReference type="InParanoid" id="A0A200RDW3"/>
<dbReference type="GO" id="GO:0005829">
    <property type="term" value="C:cytosol"/>
    <property type="evidence" value="ECO:0007669"/>
    <property type="project" value="TreeGrafter"/>
</dbReference>
<comment type="catalytic activity">
    <reaction evidence="6">
        <text>D-glucose 6-phosphate + UDP-alpha-D-glucose = alpha,alpha-trehalose 6-phosphate + UDP + H(+)</text>
        <dbReference type="Rhea" id="RHEA:18889"/>
        <dbReference type="ChEBI" id="CHEBI:15378"/>
        <dbReference type="ChEBI" id="CHEBI:58223"/>
        <dbReference type="ChEBI" id="CHEBI:58429"/>
        <dbReference type="ChEBI" id="CHEBI:58885"/>
        <dbReference type="ChEBI" id="CHEBI:61548"/>
        <dbReference type="EC" id="2.4.1.15"/>
    </reaction>
</comment>
<dbReference type="FunCoup" id="A0A200RDW3">
    <property type="interactions" value="730"/>
</dbReference>
<keyword evidence="9" id="KW-1185">Reference proteome</keyword>
<evidence type="ECO:0000256" key="2">
    <source>
        <dbReference type="ARBA" id="ARBA00006330"/>
    </source>
</evidence>
<dbReference type="AlphaFoldDB" id="A0A200RDW3"/>
<comment type="caution">
    <text evidence="8">The sequence shown here is derived from an EMBL/GenBank/DDBJ whole genome shotgun (WGS) entry which is preliminary data.</text>
</comment>
<dbReference type="FunFam" id="3.40.50.1000:FF:000100">
    <property type="entry name" value="Alpha,alpha-trehalose-phosphate synthase"/>
    <property type="match status" value="1"/>
</dbReference>
<dbReference type="GO" id="GO:0003825">
    <property type="term" value="F:alpha,alpha-trehalose-phosphate synthase (UDP-forming) activity"/>
    <property type="evidence" value="ECO:0007669"/>
    <property type="project" value="UniProtKB-EC"/>
</dbReference>
<evidence type="ECO:0000256" key="1">
    <source>
        <dbReference type="ARBA" id="ARBA00005409"/>
    </source>
</evidence>
<reference evidence="8 9" key="1">
    <citation type="journal article" date="2017" name="Mol. Plant">
        <title>The Genome of Medicinal Plant Macleaya cordata Provides New Insights into Benzylisoquinoline Alkaloids Metabolism.</title>
        <authorList>
            <person name="Liu X."/>
            <person name="Liu Y."/>
            <person name="Huang P."/>
            <person name="Ma Y."/>
            <person name="Qing Z."/>
            <person name="Tang Q."/>
            <person name="Cao H."/>
            <person name="Cheng P."/>
            <person name="Zheng Y."/>
            <person name="Yuan Z."/>
            <person name="Zhou Y."/>
            <person name="Liu J."/>
            <person name="Tang Z."/>
            <person name="Zhuo Y."/>
            <person name="Zhang Y."/>
            <person name="Yu L."/>
            <person name="Huang J."/>
            <person name="Yang P."/>
            <person name="Peng Q."/>
            <person name="Zhang J."/>
            <person name="Jiang W."/>
            <person name="Zhang Z."/>
            <person name="Lin K."/>
            <person name="Ro D.K."/>
            <person name="Chen X."/>
            <person name="Xiong X."/>
            <person name="Shang Y."/>
            <person name="Huang S."/>
            <person name="Zeng J."/>
        </authorList>
    </citation>
    <scope>NUCLEOTIDE SEQUENCE [LARGE SCALE GENOMIC DNA]</scope>
    <source>
        <strain evidence="9">cv. BLH2017</strain>
        <tissue evidence="8">Root</tissue>
    </source>
</reference>
<evidence type="ECO:0000256" key="5">
    <source>
        <dbReference type="ARBA" id="ARBA00022679"/>
    </source>
</evidence>
<protein>
    <recommendedName>
        <fullName evidence="3">alpha,alpha-trehalose-phosphate synthase (UDP-forming)</fullName>
        <ecNumber evidence="3">2.4.1.15</ecNumber>
    </recommendedName>
</protein>
<feature type="compositionally biased region" description="Polar residues" evidence="7">
    <location>
        <begin position="847"/>
        <end position="863"/>
    </location>
</feature>
<evidence type="ECO:0000256" key="4">
    <source>
        <dbReference type="ARBA" id="ARBA00022676"/>
    </source>
</evidence>
<dbReference type="NCBIfam" id="TIGR02400">
    <property type="entry name" value="trehalose_OtsA"/>
    <property type="match status" value="1"/>
</dbReference>
<dbReference type="EC" id="2.4.1.15" evidence="3"/>
<dbReference type="GO" id="GO:0005992">
    <property type="term" value="P:trehalose biosynthetic process"/>
    <property type="evidence" value="ECO:0007669"/>
    <property type="project" value="InterPro"/>
</dbReference>
<dbReference type="PANTHER" id="PTHR10788:SF106">
    <property type="entry name" value="BCDNA.GH08860"/>
    <property type="match status" value="1"/>
</dbReference>
<dbReference type="EMBL" id="MVGT01000027">
    <property type="protein sequence ID" value="OVA20909.1"/>
    <property type="molecule type" value="Genomic_DNA"/>
</dbReference>
<dbReference type="OrthoDB" id="755951at2759"/>
<dbReference type="GO" id="GO:0004805">
    <property type="term" value="F:trehalose-phosphatase activity"/>
    <property type="evidence" value="ECO:0007669"/>
    <property type="project" value="TreeGrafter"/>
</dbReference>
<dbReference type="Pfam" id="PF02358">
    <property type="entry name" value="Trehalose_PPase"/>
    <property type="match status" value="1"/>
</dbReference>
<evidence type="ECO:0000313" key="9">
    <source>
        <dbReference type="Proteomes" id="UP000195402"/>
    </source>
</evidence>
<dbReference type="InterPro" id="IPR003337">
    <property type="entry name" value="Trehalose_PPase"/>
</dbReference>
<dbReference type="FunFam" id="3.40.50.2000:FF:000039">
    <property type="entry name" value="alpha,alpha-trehalose-phosphate synthase [UDP-forming] 1-like"/>
    <property type="match status" value="1"/>
</dbReference>
<feature type="compositionally biased region" description="Polar residues" evidence="7">
    <location>
        <begin position="871"/>
        <end position="884"/>
    </location>
</feature>
<dbReference type="CDD" id="cd01627">
    <property type="entry name" value="HAD_TPP"/>
    <property type="match status" value="1"/>
</dbReference>
<feature type="region of interest" description="Disordered" evidence="7">
    <location>
        <begin position="827"/>
        <end position="884"/>
    </location>
</feature>
<evidence type="ECO:0000256" key="3">
    <source>
        <dbReference type="ARBA" id="ARBA00012538"/>
    </source>
</evidence>
<comment type="similarity">
    <text evidence="2">In the C-terminal section; belongs to the trehalose phosphatase family.</text>
</comment>
<dbReference type="CDD" id="cd03788">
    <property type="entry name" value="GT20_TPS"/>
    <property type="match status" value="1"/>
</dbReference>
<dbReference type="OMA" id="YEYVLCQ"/>
<sequence length="934" mass="105764">MPGNKYNGYPSVPPTRLERLLRDRELRKFNRTFHPHEDTNEGSREAELFEHDLSLREGNNWDTPYEEEFLEPNSATRALSEGNESKDGRPSKQRLLVVANRLPVSAVRRGEDSWSLEISAGGLVSALLGVKEFEAKWIGWAGVNVPDEIGQRALTKALAEKRCIPVFLDEEIVHQYYNGYCNNILWPLFHYLGLPQEDRLATTRSFQSQFDAYKKANQMFADVVNEHYEEGDVVWCHDYHLMFLPKCLKEYNSTMKVGWFLHTPFPSSEIHRTLPSRSELLRSVLAADLVGFHTYDYARHFVSACTRILGLEGTPEGVEDQGKLTRVAAFPIGIDSDRFIRALELPKVQDHIRELKERFSGRKVMLGVDRLDMIKGIPQKILAFEKFLEENPNWHDKVVLLQIAVPTRTDVPEYQKLTSQVHEIVGRINGRFGTLTAVPIHHLDRSLDFHALCALYAVTDVALVTSLRDGMNLVSYEFVACQDSKKGVLILSEFAGAAQSLGAGAILVNPWNITEVAFSIGCALDMKADEREKRHRHNFIHVTTHTAQDWAETFVSELNDTIVEAQLRMRQVPPLLPIKGAVERYLQSRNRLLILGFNATLTEPVDTPGRRGGDQIKEMELKLHPDLKEPLKVLCNDPKTTIVVISGSDRNVLDDNFGEYNMWLAAENGMFLRPTNGEWMTTMPEHLNMDWVDSVKHVFEYFTERTPRSHFELRETSLVWNYKYADVEFGRLQARDMLQHLWTGPISNAAVDVVQGSRSVEVRSVGVTKGAAVDRILGEIVHNKSMRTPIDYVLCIGHFLGKDEDIYTFFEPELPCESTATSRAKVVDPVKTSVDQRRSTPKLMPSKNGSKTSQGRTQKNSMSLEKRTNHHNTGTGLRSSPESITWNEGSSVLDLKGENYFSCAVGRKRSNARYLLSSTDDVVTFLGELASSTS</sequence>
<evidence type="ECO:0000256" key="7">
    <source>
        <dbReference type="SAM" id="MobiDB-lite"/>
    </source>
</evidence>
<name>A0A200RDW3_MACCD</name>
<proteinExistence type="inferred from homology"/>
<dbReference type="InterPro" id="IPR036412">
    <property type="entry name" value="HAD-like_sf"/>
</dbReference>
<dbReference type="SUPFAM" id="SSF53756">
    <property type="entry name" value="UDP-Glycosyltransferase/glycogen phosphorylase"/>
    <property type="match status" value="1"/>
</dbReference>
<dbReference type="FunFam" id="3.40.50.2000:FF:000046">
    <property type="entry name" value="alpha,alpha-trehalose-phosphate synthase [UDP-forming] 1"/>
    <property type="match status" value="1"/>
</dbReference>
<dbReference type="Pfam" id="PF00982">
    <property type="entry name" value="Glyco_transf_20"/>
    <property type="match status" value="1"/>
</dbReference>
<organism evidence="8 9">
    <name type="scientific">Macleaya cordata</name>
    <name type="common">Five-seeded plume-poppy</name>
    <name type="synonym">Bocconia cordata</name>
    <dbReference type="NCBI Taxonomy" id="56857"/>
    <lineage>
        <taxon>Eukaryota</taxon>
        <taxon>Viridiplantae</taxon>
        <taxon>Streptophyta</taxon>
        <taxon>Embryophyta</taxon>
        <taxon>Tracheophyta</taxon>
        <taxon>Spermatophyta</taxon>
        <taxon>Magnoliopsida</taxon>
        <taxon>Ranunculales</taxon>
        <taxon>Papaveraceae</taxon>
        <taxon>Papaveroideae</taxon>
        <taxon>Macleaya</taxon>
    </lineage>
</organism>
<comment type="similarity">
    <text evidence="1">In the N-terminal section; belongs to the glycosyltransferase 20 family.</text>
</comment>
<keyword evidence="4" id="KW-0328">Glycosyltransferase</keyword>
<dbReference type="InterPro" id="IPR012766">
    <property type="entry name" value="Trehalose_OtsA"/>
</dbReference>
<gene>
    <name evidence="8" type="ORF">BVC80_8907g8</name>
</gene>
<accession>A0A200RDW3</accession>
<dbReference type="Gene3D" id="3.40.50.2000">
    <property type="entry name" value="Glycogen Phosphorylase B"/>
    <property type="match status" value="2"/>
</dbReference>
<dbReference type="SUPFAM" id="SSF56784">
    <property type="entry name" value="HAD-like"/>
    <property type="match status" value="1"/>
</dbReference>
<dbReference type="Proteomes" id="UP000195402">
    <property type="component" value="Unassembled WGS sequence"/>
</dbReference>
<evidence type="ECO:0000256" key="6">
    <source>
        <dbReference type="ARBA" id="ARBA00048039"/>
    </source>
</evidence>
<dbReference type="PANTHER" id="PTHR10788">
    <property type="entry name" value="TREHALOSE-6-PHOSPHATE SYNTHASE"/>
    <property type="match status" value="1"/>
</dbReference>
<dbReference type="InterPro" id="IPR001830">
    <property type="entry name" value="Glyco_trans_20"/>
</dbReference>